<dbReference type="InterPro" id="IPR019240">
    <property type="entry name" value="DUF2196"/>
</dbReference>
<organism evidence="2 3">
    <name type="scientific">Lepraria neglecta</name>
    <dbReference type="NCBI Taxonomy" id="209136"/>
    <lineage>
        <taxon>Eukaryota</taxon>
        <taxon>Fungi</taxon>
        <taxon>Dikarya</taxon>
        <taxon>Ascomycota</taxon>
        <taxon>Pezizomycotina</taxon>
        <taxon>Lecanoromycetes</taxon>
        <taxon>OSLEUM clade</taxon>
        <taxon>Lecanoromycetidae</taxon>
        <taxon>Lecanorales</taxon>
        <taxon>Lecanorineae</taxon>
        <taxon>Stereocaulaceae</taxon>
        <taxon>Lepraria</taxon>
    </lineage>
</organism>
<dbReference type="Pfam" id="PF09962">
    <property type="entry name" value="DUF2196"/>
    <property type="match status" value="1"/>
</dbReference>
<sequence length="178" mass="19336">MAVPKMSQLRPGVGVNMILKADQRSGKLTTGQISEILTRGDHPRGIKVRLSNGQVGRVQSLSASSDQQAITQIMPYVQASSDENYEQSPSHPGGRKFTLQEDYRQDPTPHESTSLADYIRAPSSSKRKHPSSSSTPVKDTTQAILEKNFPDLDSALIAAILADHENVEDARGVLSLLS</sequence>
<keyword evidence="3" id="KW-1185">Reference proteome</keyword>
<comment type="caution">
    <text evidence="2">The sequence shown here is derived from an EMBL/GenBank/DDBJ whole genome shotgun (WGS) entry which is preliminary data.</text>
</comment>
<accession>A0AAD9Z7G9</accession>
<proteinExistence type="predicted"/>
<dbReference type="PANTHER" id="PTHR40069">
    <property type="entry name" value="YWBE PROTEIN"/>
    <property type="match status" value="1"/>
</dbReference>
<dbReference type="NCBIfam" id="TIGR03833">
    <property type="entry name" value="YwbE family protein"/>
    <property type="match status" value="1"/>
</dbReference>
<name>A0AAD9Z7G9_9LECA</name>
<reference evidence="2" key="1">
    <citation type="submission" date="2022-11" db="EMBL/GenBank/DDBJ databases">
        <title>Chromosomal genome sequence assembly and mating type (MAT) locus characterization of the leprose asexual lichenized fungus Lepraria neglecta (Nyl.) Erichsen.</title>
        <authorList>
            <person name="Allen J.L."/>
            <person name="Pfeffer B."/>
        </authorList>
    </citation>
    <scope>NUCLEOTIDE SEQUENCE</scope>
    <source>
        <strain evidence="2">Allen 5258</strain>
    </source>
</reference>
<dbReference type="AlphaFoldDB" id="A0AAD9Z7G9"/>
<evidence type="ECO:0000313" key="2">
    <source>
        <dbReference type="EMBL" id="KAK3171217.1"/>
    </source>
</evidence>
<dbReference type="EMBL" id="JASNWA010000008">
    <property type="protein sequence ID" value="KAK3171217.1"/>
    <property type="molecule type" value="Genomic_DNA"/>
</dbReference>
<dbReference type="PANTHER" id="PTHR40069:SF1">
    <property type="entry name" value="YWBE PROTEIN"/>
    <property type="match status" value="1"/>
</dbReference>
<protein>
    <submittedName>
        <fullName evidence="2">Uncharacterized protein</fullName>
    </submittedName>
</protein>
<feature type="region of interest" description="Disordered" evidence="1">
    <location>
        <begin position="75"/>
        <end position="142"/>
    </location>
</feature>
<gene>
    <name evidence="2" type="ORF">OEA41_003301</name>
</gene>
<feature type="compositionally biased region" description="Basic and acidic residues" evidence="1">
    <location>
        <begin position="98"/>
        <end position="109"/>
    </location>
</feature>
<dbReference type="Proteomes" id="UP001276659">
    <property type="component" value="Unassembled WGS sequence"/>
</dbReference>
<feature type="compositionally biased region" description="Polar residues" evidence="1">
    <location>
        <begin position="78"/>
        <end position="90"/>
    </location>
</feature>
<evidence type="ECO:0000256" key="1">
    <source>
        <dbReference type="SAM" id="MobiDB-lite"/>
    </source>
</evidence>
<evidence type="ECO:0000313" key="3">
    <source>
        <dbReference type="Proteomes" id="UP001276659"/>
    </source>
</evidence>